<protein>
    <submittedName>
        <fullName evidence="2">Uncharacterized protein</fullName>
    </submittedName>
</protein>
<dbReference type="AlphaFoldDB" id="A0A1E7NEJ2"/>
<evidence type="ECO:0000313" key="2">
    <source>
        <dbReference type="EMBL" id="OEV39055.1"/>
    </source>
</evidence>
<organism evidence="2 3">
    <name type="scientific">Kitasatospora aureofaciens</name>
    <name type="common">Streptomyces aureofaciens</name>
    <dbReference type="NCBI Taxonomy" id="1894"/>
    <lineage>
        <taxon>Bacteria</taxon>
        <taxon>Bacillati</taxon>
        <taxon>Actinomycetota</taxon>
        <taxon>Actinomycetes</taxon>
        <taxon>Kitasatosporales</taxon>
        <taxon>Streptomycetaceae</taxon>
        <taxon>Kitasatospora</taxon>
    </lineage>
</organism>
<dbReference type="KEGG" id="kau:B6264_30615"/>
<reference evidence="3" key="3">
    <citation type="submission" date="2016-08" db="EMBL/GenBank/DDBJ databases">
        <title>Sequencing, assembly and comparative genomics of S. aureofaciens ATCC 10762.</title>
        <authorList>
            <person name="Gradnigo J.S."/>
            <person name="Johnson N."/>
            <person name="Somerville G.A."/>
        </authorList>
    </citation>
    <scope>NUCLEOTIDE SEQUENCE [LARGE SCALE GENOMIC DNA]</scope>
    <source>
        <strain evidence="3">ATCC 10762 / DSM 40127 / CCM 3239 / JCM 4008 / LMG 5968 / NBRC 12843 / NCIMB 8234 / A-377</strain>
    </source>
</reference>
<evidence type="ECO:0000313" key="1">
    <source>
        <dbReference type="EMBL" id="GGV03789.1"/>
    </source>
</evidence>
<reference evidence="1" key="5">
    <citation type="submission" date="2020-09" db="EMBL/GenBank/DDBJ databases">
        <authorList>
            <person name="Sun Q."/>
            <person name="Ohkuma M."/>
        </authorList>
    </citation>
    <scope>NUCLEOTIDE SEQUENCE</scope>
    <source>
        <strain evidence="1">JCM 4434</strain>
    </source>
</reference>
<accession>A0A8H9I4W1</accession>
<reference evidence="2" key="4">
    <citation type="submission" date="2016-08" db="EMBL/GenBank/DDBJ databases">
        <title>Sequencing, Assembly and Comparative Genomics of S. aureofaciens ATCC 10762.</title>
        <authorList>
            <person name="Gradnigo J.S."/>
            <person name="Johnson N."/>
            <person name="Somerville G.A."/>
        </authorList>
    </citation>
    <scope>NUCLEOTIDE SEQUENCE [LARGE SCALE GENOMIC DNA]</scope>
    <source>
        <strain evidence="2">ATCC 10762</strain>
    </source>
</reference>
<dbReference type="EMBL" id="JPRF03000002">
    <property type="protein sequence ID" value="OEV39055.1"/>
    <property type="molecule type" value="Genomic_DNA"/>
</dbReference>
<reference evidence="2 3" key="2">
    <citation type="submission" date="2014-07" db="EMBL/GenBank/DDBJ databases">
        <authorList>
            <person name="Zhang J.E."/>
            <person name="Yang H."/>
            <person name="Guo J."/>
            <person name="Deng Z."/>
            <person name="Luo H."/>
            <person name="Luo M."/>
            <person name="Zhao B."/>
        </authorList>
    </citation>
    <scope>NUCLEOTIDE SEQUENCE [LARGE SCALE GENOMIC DNA]</scope>
    <source>
        <strain evidence="2">ATCC 10762</strain>
        <strain evidence="3">ATCC 10762 / DSM 40127 / CCM 3239 / JCM 4008 / LMG 5968 / NBRC 12843 / NCIMB 8234 / A-377</strain>
    </source>
</reference>
<dbReference type="Proteomes" id="UP000610124">
    <property type="component" value="Unassembled WGS sequence"/>
</dbReference>
<reference evidence="1" key="1">
    <citation type="journal article" date="2014" name="Int. J. Syst. Evol. Microbiol.">
        <title>Complete genome sequence of Corynebacterium casei LMG S-19264T (=DSM 44701T), isolated from a smear-ripened cheese.</title>
        <authorList>
            <consortium name="US DOE Joint Genome Institute (JGI-PGF)"/>
            <person name="Walter F."/>
            <person name="Albersmeier A."/>
            <person name="Kalinowski J."/>
            <person name="Ruckert C."/>
        </authorList>
    </citation>
    <scope>NUCLEOTIDE SEQUENCE</scope>
    <source>
        <strain evidence="1">JCM 4434</strain>
    </source>
</reference>
<keyword evidence="3" id="KW-1185">Reference proteome</keyword>
<proteinExistence type="predicted"/>
<evidence type="ECO:0000313" key="3">
    <source>
        <dbReference type="Proteomes" id="UP000037395"/>
    </source>
</evidence>
<dbReference type="EMBL" id="BMUB01000031">
    <property type="protein sequence ID" value="GGV03789.1"/>
    <property type="molecule type" value="Genomic_DNA"/>
</dbReference>
<name>A0A1E7NEJ2_KITAU</name>
<dbReference type="GeneID" id="97489712"/>
<accession>A0A1E7NEJ2</accession>
<dbReference type="RefSeq" id="WP_030557494.1">
    <property type="nucleotide sequence ID" value="NZ_BMUB01000031.1"/>
</dbReference>
<dbReference type="OrthoDB" id="18602at2063"/>
<sequence>MSSSDLQLQDLLSAALEDTVATAHAEAARWLTAQLEQRGTEAMWEGTCRLLSALAVRPAYGLPPHEAADRLRLTARSAQPDVALVLSLRLALWERGEEGAAEVWHAAPVELRRQAIMHLVIAYCATVGYDGRRLSPAETVSLVRQAFPPAGRSAG</sequence>
<gene>
    <name evidence="1" type="ORF">GCM10010502_68160</name>
    <name evidence="2" type="ORF">HS99_0018330</name>
</gene>
<dbReference type="Proteomes" id="UP000037395">
    <property type="component" value="Unassembled WGS sequence"/>
</dbReference>
<comment type="caution">
    <text evidence="2">The sequence shown here is derived from an EMBL/GenBank/DDBJ whole genome shotgun (WGS) entry which is preliminary data.</text>
</comment>